<dbReference type="Pfam" id="PF00391">
    <property type="entry name" value="PEP-utilizers"/>
    <property type="match status" value="1"/>
</dbReference>
<comment type="similarity">
    <text evidence="4">Belongs to the PEP-utilizing enzyme family.</text>
</comment>
<dbReference type="PROSITE" id="PS00742">
    <property type="entry name" value="PEP_ENZYMES_2"/>
    <property type="match status" value="1"/>
</dbReference>
<keyword evidence="12" id="KW-0418">Kinase</keyword>
<dbReference type="SUPFAM" id="SSF51621">
    <property type="entry name" value="Phosphoenolpyruvate/pyruvate domain"/>
    <property type="match status" value="1"/>
</dbReference>
<organism evidence="15 16">
    <name type="scientific">Alteromonas arenosi</name>
    <dbReference type="NCBI Taxonomy" id="3055817"/>
    <lineage>
        <taxon>Bacteria</taxon>
        <taxon>Pseudomonadati</taxon>
        <taxon>Pseudomonadota</taxon>
        <taxon>Gammaproteobacteria</taxon>
        <taxon>Alteromonadales</taxon>
        <taxon>Alteromonadaceae</taxon>
        <taxon>Alteromonas/Salinimonas group</taxon>
        <taxon>Alteromonas</taxon>
    </lineage>
</organism>
<comment type="caution">
    <text evidence="15">The sequence shown here is derived from an EMBL/GenBank/DDBJ whole genome shotgun (WGS) entry which is preliminary data.</text>
</comment>
<evidence type="ECO:0000256" key="5">
    <source>
        <dbReference type="ARBA" id="ARBA00012232"/>
    </source>
</evidence>
<dbReference type="Pfam" id="PF02896">
    <property type="entry name" value="PEP-utilizers_C"/>
    <property type="match status" value="1"/>
</dbReference>
<dbReference type="SUPFAM" id="SSF47831">
    <property type="entry name" value="Enzyme I of the PEP:sugar phosphotransferase system HPr-binding (sub)domain"/>
    <property type="match status" value="1"/>
</dbReference>
<accession>A0ABT7T1K4</accession>
<dbReference type="EMBL" id="JAUCBP010000012">
    <property type="protein sequence ID" value="MDM7861677.1"/>
    <property type="molecule type" value="Genomic_DNA"/>
</dbReference>
<dbReference type="InterPro" id="IPR050499">
    <property type="entry name" value="PEP-utilizing_PTS_enzyme"/>
</dbReference>
<dbReference type="PANTHER" id="PTHR46244">
    <property type="entry name" value="PHOSPHOENOLPYRUVATE-PROTEIN PHOSPHOTRANSFERASE"/>
    <property type="match status" value="1"/>
</dbReference>
<reference evidence="15 16" key="1">
    <citation type="submission" date="2023-06" db="EMBL/GenBank/DDBJ databases">
        <title>Alteromonas sp. ASW11-36 isolated from intertidal sand.</title>
        <authorList>
            <person name="Li Y."/>
        </authorList>
    </citation>
    <scope>NUCLEOTIDE SEQUENCE [LARGE SCALE GENOMIC DNA]</scope>
    <source>
        <strain evidence="15 16">ASW11-36</strain>
    </source>
</reference>
<keyword evidence="13" id="KW-0460">Magnesium</keyword>
<dbReference type="Gene3D" id="3.50.30.10">
    <property type="entry name" value="Phosphohistidine domain"/>
    <property type="match status" value="1"/>
</dbReference>
<keyword evidence="8" id="KW-0762">Sugar transport</keyword>
<feature type="domain" description="GAF" evidence="14">
    <location>
        <begin position="17"/>
        <end position="164"/>
    </location>
</feature>
<dbReference type="Pfam" id="PF01590">
    <property type="entry name" value="GAF"/>
    <property type="match status" value="1"/>
</dbReference>
<evidence type="ECO:0000256" key="4">
    <source>
        <dbReference type="ARBA" id="ARBA00007837"/>
    </source>
</evidence>
<evidence type="ECO:0000256" key="2">
    <source>
        <dbReference type="ARBA" id="ARBA00001946"/>
    </source>
</evidence>
<evidence type="ECO:0000256" key="6">
    <source>
        <dbReference type="ARBA" id="ARBA00022448"/>
    </source>
</evidence>
<proteinExistence type="inferred from homology"/>
<keyword evidence="11" id="KW-0479">Metal-binding</keyword>
<evidence type="ECO:0000313" key="15">
    <source>
        <dbReference type="EMBL" id="MDM7861677.1"/>
    </source>
</evidence>
<evidence type="ECO:0000256" key="7">
    <source>
        <dbReference type="ARBA" id="ARBA00022490"/>
    </source>
</evidence>
<dbReference type="GO" id="GO:0008965">
    <property type="term" value="F:phosphoenolpyruvate-protein phosphotransferase activity"/>
    <property type="evidence" value="ECO:0007669"/>
    <property type="project" value="UniProtKB-EC"/>
</dbReference>
<dbReference type="NCBIfam" id="TIGR01417">
    <property type="entry name" value="PTS_I_fam"/>
    <property type="match status" value="1"/>
</dbReference>
<evidence type="ECO:0000256" key="10">
    <source>
        <dbReference type="ARBA" id="ARBA00022683"/>
    </source>
</evidence>
<keyword evidence="6" id="KW-0813">Transport</keyword>
<dbReference type="Gene3D" id="1.10.274.10">
    <property type="entry name" value="PtsI, HPr-binding domain"/>
    <property type="match status" value="1"/>
</dbReference>
<comment type="catalytic activity">
    <reaction evidence="1">
        <text>L-histidyl-[protein] + phosphoenolpyruvate = N(pros)-phospho-L-histidyl-[protein] + pyruvate</text>
        <dbReference type="Rhea" id="RHEA:23880"/>
        <dbReference type="Rhea" id="RHEA-COMP:9745"/>
        <dbReference type="Rhea" id="RHEA-COMP:9746"/>
        <dbReference type="ChEBI" id="CHEBI:15361"/>
        <dbReference type="ChEBI" id="CHEBI:29979"/>
        <dbReference type="ChEBI" id="CHEBI:58702"/>
        <dbReference type="ChEBI" id="CHEBI:64837"/>
        <dbReference type="EC" id="2.7.3.9"/>
    </reaction>
</comment>
<evidence type="ECO:0000256" key="3">
    <source>
        <dbReference type="ARBA" id="ARBA00004496"/>
    </source>
</evidence>
<dbReference type="SUPFAM" id="SSF55781">
    <property type="entry name" value="GAF domain-like"/>
    <property type="match status" value="1"/>
</dbReference>
<dbReference type="InterPro" id="IPR015813">
    <property type="entry name" value="Pyrv/PenolPyrv_kinase-like_dom"/>
</dbReference>
<dbReference type="InterPro" id="IPR036618">
    <property type="entry name" value="PtsI_HPr-bd_sf"/>
</dbReference>
<dbReference type="Gene3D" id="3.30.450.40">
    <property type="match status" value="1"/>
</dbReference>
<dbReference type="InterPro" id="IPR023151">
    <property type="entry name" value="PEP_util_CS"/>
</dbReference>
<evidence type="ECO:0000256" key="9">
    <source>
        <dbReference type="ARBA" id="ARBA00022679"/>
    </source>
</evidence>
<sequence>MLTTLKRIVQEVNQIPVLDDAIGHLVKRVKETMSVDACSMYLADYGTQQLTLVATEGLAKSAIGVVKIGFNEGLIGLVGQREEPLNIDDAHHHPRFKHYDEVHEETFNAFLGTPIIHQRKVLGVITLQQEEKRRFSQDEEAFLVTLAAQIALEITNAEIRGSLRAQNHQNKAISQKNLRGVAGSPGLAMGIGHQPNIKIDLASWQVRRTDQISVAIEQYRQAVERTRAEVDNLSTSLEGSIPEDVRSIFQLYHQLLDANSLGREVEAKIKQQEWDAGSALKLVVEAYAARFANMEDPYMQERAIDIIDLSNRILRNIVSVKDGTNKHSARTVTEASILLAEEVTAPMLAEFPRQYLAGIISIRGSNNSHAAILARAMGVPAVMGLDKVSPELLDGKSILLDGYSGEVIINPQRAIKAEFEQLIAEESELAERIESHANKPCVTTDDQPITLLVNAGLSAELELQQMQGAGIGLYRTEIPFMLRERFPSESEQYELYLQILQSAPQQEITLRTLDVGGDKPLPYFPINEENPFLGWRGVRLTLDHPEIFLVQVRAMLRASAGLHNLHILLPMITSVSEVDDANRLINQAYHEVSEELKSLPQGIQRPRVGVMLEVPAVIYQIAHLAKKVDFFSVGTNDLTQYLLAVDRNNARVADLYSSYHPAVLNALSSIAQQCHLANTPVTVCGELAGEPGGAILLMAMGYRKLSMNAHNIRKINWVIRHANIAELNFLLPDALACQHPSEVVCLVNDYLNSKDLGGLTRAGL</sequence>
<keyword evidence="9 15" id="KW-0808">Transferase</keyword>
<dbReference type="InterPro" id="IPR040442">
    <property type="entry name" value="Pyrv_kinase-like_dom_sf"/>
</dbReference>
<dbReference type="PANTHER" id="PTHR46244:SF1">
    <property type="entry name" value="PHOSPHOENOLPYRUVATE-DEPENDENT PHOSPHOTRANSFERASE SYSTEM"/>
    <property type="match status" value="1"/>
</dbReference>
<evidence type="ECO:0000256" key="8">
    <source>
        <dbReference type="ARBA" id="ARBA00022597"/>
    </source>
</evidence>
<dbReference type="InterPro" id="IPR036637">
    <property type="entry name" value="Phosphohistidine_dom_sf"/>
</dbReference>
<evidence type="ECO:0000256" key="11">
    <source>
        <dbReference type="ARBA" id="ARBA00022723"/>
    </source>
</evidence>
<evidence type="ECO:0000259" key="14">
    <source>
        <dbReference type="SMART" id="SM00065"/>
    </source>
</evidence>
<keyword evidence="16" id="KW-1185">Reference proteome</keyword>
<evidence type="ECO:0000256" key="1">
    <source>
        <dbReference type="ARBA" id="ARBA00000683"/>
    </source>
</evidence>
<dbReference type="Proteomes" id="UP001234343">
    <property type="component" value="Unassembled WGS sequence"/>
</dbReference>
<evidence type="ECO:0000313" key="16">
    <source>
        <dbReference type="Proteomes" id="UP001234343"/>
    </source>
</evidence>
<keyword evidence="10" id="KW-0598">Phosphotransferase system</keyword>
<evidence type="ECO:0000256" key="12">
    <source>
        <dbReference type="ARBA" id="ARBA00022777"/>
    </source>
</evidence>
<evidence type="ECO:0000256" key="13">
    <source>
        <dbReference type="ARBA" id="ARBA00022842"/>
    </source>
</evidence>
<dbReference type="InterPro" id="IPR006318">
    <property type="entry name" value="PTS_EI-like"/>
</dbReference>
<dbReference type="SUPFAM" id="SSF52009">
    <property type="entry name" value="Phosphohistidine domain"/>
    <property type="match status" value="1"/>
</dbReference>
<protein>
    <recommendedName>
        <fullName evidence="5">phosphoenolpyruvate--protein phosphotransferase</fullName>
        <ecNumber evidence="5">2.7.3.9</ecNumber>
    </recommendedName>
</protein>
<dbReference type="InterPro" id="IPR008731">
    <property type="entry name" value="PTS_EIN"/>
</dbReference>
<comment type="subcellular location">
    <subcellularLocation>
        <location evidence="3">Cytoplasm</location>
    </subcellularLocation>
</comment>
<keyword evidence="7" id="KW-0963">Cytoplasm</keyword>
<dbReference type="EC" id="2.7.3.9" evidence="5"/>
<name>A0ABT7T1K4_9ALTE</name>
<dbReference type="InterPro" id="IPR008279">
    <property type="entry name" value="PEP-util_enz_mobile_dom"/>
</dbReference>
<dbReference type="InterPro" id="IPR029016">
    <property type="entry name" value="GAF-like_dom_sf"/>
</dbReference>
<dbReference type="InterPro" id="IPR000121">
    <property type="entry name" value="PEP_util_C"/>
</dbReference>
<dbReference type="PRINTS" id="PR01736">
    <property type="entry name" value="PHPHTRNFRASE"/>
</dbReference>
<dbReference type="SMART" id="SM00065">
    <property type="entry name" value="GAF"/>
    <property type="match status" value="1"/>
</dbReference>
<dbReference type="RefSeq" id="WP_289366322.1">
    <property type="nucleotide sequence ID" value="NZ_JAUCBP010000012.1"/>
</dbReference>
<dbReference type="Gene3D" id="3.20.20.60">
    <property type="entry name" value="Phosphoenolpyruvate-binding domains"/>
    <property type="match status" value="1"/>
</dbReference>
<dbReference type="InterPro" id="IPR003018">
    <property type="entry name" value="GAF"/>
</dbReference>
<comment type="cofactor">
    <cofactor evidence="2">
        <name>Mg(2+)</name>
        <dbReference type="ChEBI" id="CHEBI:18420"/>
    </cofactor>
</comment>
<gene>
    <name evidence="15" type="primary">ptsP</name>
    <name evidence="15" type="ORF">QTP81_13835</name>
</gene>
<dbReference type="Pfam" id="PF05524">
    <property type="entry name" value="PEP-utilisers_N"/>
    <property type="match status" value="1"/>
</dbReference>
<dbReference type="NCBIfam" id="NF008283">
    <property type="entry name" value="PRK11061.1"/>
    <property type="match status" value="1"/>
</dbReference>